<accession>A0ABZ0J288</accession>
<protein>
    <recommendedName>
        <fullName evidence="4">Transmembrane protein</fullName>
    </recommendedName>
</protein>
<keyword evidence="1" id="KW-0812">Transmembrane</keyword>
<organism evidence="2 3">
    <name type="scientific">Diaphorobacter limosus</name>
    <dbReference type="NCBI Taxonomy" id="3036128"/>
    <lineage>
        <taxon>Bacteria</taxon>
        <taxon>Pseudomonadati</taxon>
        <taxon>Pseudomonadota</taxon>
        <taxon>Betaproteobacteria</taxon>
        <taxon>Burkholderiales</taxon>
        <taxon>Comamonadaceae</taxon>
        <taxon>Diaphorobacter</taxon>
    </lineage>
</organism>
<sequence>MWMQRLMWIAWPAFLMAGVMEMVVFAFVDPEALQWFDQPVNLSREGVYTVAFFLFWLVITISGALTTLLSFSPFEFNHRESSETDRPADNPKYVS</sequence>
<dbReference type="RefSeq" id="WP_317701781.1">
    <property type="nucleotide sequence ID" value="NZ_CP136921.1"/>
</dbReference>
<evidence type="ECO:0000313" key="3">
    <source>
        <dbReference type="Proteomes" id="UP001303211"/>
    </source>
</evidence>
<keyword evidence="1" id="KW-1133">Transmembrane helix</keyword>
<dbReference type="EMBL" id="CP136921">
    <property type="protein sequence ID" value="WOO32320.1"/>
    <property type="molecule type" value="Genomic_DNA"/>
</dbReference>
<feature type="transmembrane region" description="Helical" evidence="1">
    <location>
        <begin position="50"/>
        <end position="71"/>
    </location>
</feature>
<evidence type="ECO:0000313" key="2">
    <source>
        <dbReference type="EMBL" id="WOO32320.1"/>
    </source>
</evidence>
<reference evidence="2 3" key="1">
    <citation type="submission" date="2023-03" db="EMBL/GenBank/DDBJ databases">
        <title>Diaphorobacter basophil sp. nov., isolated from a sewage-treatment plant.</title>
        <authorList>
            <person name="Yang K."/>
        </authorList>
    </citation>
    <scope>NUCLEOTIDE SEQUENCE [LARGE SCALE GENOMIC DNA]</scope>
    <source>
        <strain evidence="2 3">Y-1</strain>
    </source>
</reference>
<dbReference type="Proteomes" id="UP001303211">
    <property type="component" value="Chromosome"/>
</dbReference>
<gene>
    <name evidence="2" type="ORF">P4826_18350</name>
</gene>
<name>A0ABZ0J288_9BURK</name>
<evidence type="ECO:0000256" key="1">
    <source>
        <dbReference type="SAM" id="Phobius"/>
    </source>
</evidence>
<keyword evidence="1" id="KW-0472">Membrane</keyword>
<proteinExistence type="predicted"/>
<keyword evidence="3" id="KW-1185">Reference proteome</keyword>
<evidence type="ECO:0008006" key="4">
    <source>
        <dbReference type="Google" id="ProtNLM"/>
    </source>
</evidence>